<gene>
    <name evidence="1" type="ORF">QW060_18940</name>
</gene>
<comment type="caution">
    <text evidence="1">The sequence shown here is derived from an EMBL/GenBank/DDBJ whole genome shotgun (WGS) entry which is preliminary data.</text>
</comment>
<organism evidence="1 2">
    <name type="scientific">Paenimyroides ceti</name>
    <dbReference type="NCBI Taxonomy" id="395087"/>
    <lineage>
        <taxon>Bacteria</taxon>
        <taxon>Pseudomonadati</taxon>
        <taxon>Bacteroidota</taxon>
        <taxon>Flavobacteriia</taxon>
        <taxon>Flavobacteriales</taxon>
        <taxon>Flavobacteriaceae</taxon>
        <taxon>Paenimyroides</taxon>
    </lineage>
</organism>
<dbReference type="RefSeq" id="WP_290364928.1">
    <property type="nucleotide sequence ID" value="NZ_JAUFQU010000019.1"/>
</dbReference>
<sequence>MSKPNSRNTIMFYPTISPGQSVDYFWMASGGSTVTERLQQQVLTKLIFQACLQTKLLP</sequence>
<proteinExistence type="predicted"/>
<dbReference type="EMBL" id="JAUFQU010000019">
    <property type="protein sequence ID" value="MDN3709127.1"/>
    <property type="molecule type" value="Genomic_DNA"/>
</dbReference>
<evidence type="ECO:0000313" key="1">
    <source>
        <dbReference type="EMBL" id="MDN3709127.1"/>
    </source>
</evidence>
<name>A0ABT8CXA6_9FLAO</name>
<accession>A0ABT8CXA6</accession>
<reference evidence="2" key="1">
    <citation type="journal article" date="2019" name="Int. J. Syst. Evol. Microbiol.">
        <title>The Global Catalogue of Microorganisms (GCM) 10K type strain sequencing project: providing services to taxonomists for standard genome sequencing and annotation.</title>
        <authorList>
            <consortium name="The Broad Institute Genomics Platform"/>
            <consortium name="The Broad Institute Genome Sequencing Center for Infectious Disease"/>
            <person name="Wu L."/>
            <person name="Ma J."/>
        </authorList>
    </citation>
    <scope>NUCLEOTIDE SEQUENCE [LARGE SCALE GENOMIC DNA]</scope>
    <source>
        <strain evidence="2">CECT 7184</strain>
    </source>
</reference>
<protein>
    <submittedName>
        <fullName evidence="1">Uncharacterized protein</fullName>
    </submittedName>
</protein>
<keyword evidence="2" id="KW-1185">Reference proteome</keyword>
<evidence type="ECO:0000313" key="2">
    <source>
        <dbReference type="Proteomes" id="UP001242368"/>
    </source>
</evidence>
<dbReference type="Proteomes" id="UP001242368">
    <property type="component" value="Unassembled WGS sequence"/>
</dbReference>